<dbReference type="EMBL" id="QKTW01000006">
    <property type="protein sequence ID" value="PZF74198.1"/>
    <property type="molecule type" value="Genomic_DNA"/>
</dbReference>
<proteinExistence type="inferred from homology"/>
<gene>
    <name evidence="7" type="ORF">DN068_04050</name>
</gene>
<keyword evidence="3" id="KW-0479">Metal-binding</keyword>
<dbReference type="Gene3D" id="3.40.50.720">
    <property type="entry name" value="NAD(P)-binding Rossmann-like Domain"/>
    <property type="match status" value="2"/>
</dbReference>
<organism evidence="7 8">
    <name type="scientific">Taibaiella soli</name>
    <dbReference type="NCBI Taxonomy" id="1649169"/>
    <lineage>
        <taxon>Bacteria</taxon>
        <taxon>Pseudomonadati</taxon>
        <taxon>Bacteroidota</taxon>
        <taxon>Chitinophagia</taxon>
        <taxon>Chitinophagales</taxon>
        <taxon>Chitinophagaceae</taxon>
        <taxon>Taibaiella</taxon>
    </lineage>
</organism>
<dbReference type="Pfam" id="PF00107">
    <property type="entry name" value="ADH_zinc_N"/>
    <property type="match status" value="1"/>
</dbReference>
<dbReference type="Gene3D" id="3.30.360.10">
    <property type="entry name" value="Dihydrodipicolinate Reductase, domain 2"/>
    <property type="match status" value="1"/>
</dbReference>
<dbReference type="SUPFAM" id="SSF51735">
    <property type="entry name" value="NAD(P)-binding Rossmann-fold domains"/>
    <property type="match status" value="2"/>
</dbReference>
<dbReference type="Pfam" id="PF22725">
    <property type="entry name" value="GFO_IDH_MocA_C3"/>
    <property type="match status" value="1"/>
</dbReference>
<dbReference type="GO" id="GO:0016491">
    <property type="term" value="F:oxidoreductase activity"/>
    <property type="evidence" value="ECO:0007669"/>
    <property type="project" value="UniProtKB-KW"/>
</dbReference>
<evidence type="ECO:0000256" key="3">
    <source>
        <dbReference type="ARBA" id="ARBA00022723"/>
    </source>
</evidence>
<dbReference type="InterPro" id="IPR000683">
    <property type="entry name" value="Gfo/Idh/MocA-like_OxRdtase_N"/>
</dbReference>
<comment type="similarity">
    <text evidence="2">Belongs to the zinc-containing alcohol dehydrogenase family.</text>
</comment>
<dbReference type="InterPro" id="IPR020843">
    <property type="entry name" value="ER"/>
</dbReference>
<name>A0A2W2B2E3_9BACT</name>
<evidence type="ECO:0000256" key="4">
    <source>
        <dbReference type="ARBA" id="ARBA00022833"/>
    </source>
</evidence>
<accession>A0A2W2B2E3</accession>
<dbReference type="SMART" id="SM00829">
    <property type="entry name" value="PKS_ER"/>
    <property type="match status" value="1"/>
</dbReference>
<comment type="caution">
    <text evidence="7">The sequence shown here is derived from an EMBL/GenBank/DDBJ whole genome shotgun (WGS) entry which is preliminary data.</text>
</comment>
<dbReference type="InterPro" id="IPR013149">
    <property type="entry name" value="ADH-like_C"/>
</dbReference>
<dbReference type="InterPro" id="IPR011032">
    <property type="entry name" value="GroES-like_sf"/>
</dbReference>
<dbReference type="RefSeq" id="WP_110997614.1">
    <property type="nucleotide sequence ID" value="NZ_QKTW01000006.1"/>
</dbReference>
<evidence type="ECO:0000259" key="6">
    <source>
        <dbReference type="SMART" id="SM00829"/>
    </source>
</evidence>
<dbReference type="Pfam" id="PF01408">
    <property type="entry name" value="GFO_IDH_MocA"/>
    <property type="match status" value="1"/>
</dbReference>
<dbReference type="PANTHER" id="PTHR43350:SF19">
    <property type="entry name" value="D-GULOSIDE 3-DEHYDROGENASE"/>
    <property type="match status" value="1"/>
</dbReference>
<keyword evidence="8" id="KW-1185">Reference proteome</keyword>
<evidence type="ECO:0000256" key="5">
    <source>
        <dbReference type="ARBA" id="ARBA00023002"/>
    </source>
</evidence>
<dbReference type="GO" id="GO:0046872">
    <property type="term" value="F:metal ion binding"/>
    <property type="evidence" value="ECO:0007669"/>
    <property type="project" value="UniProtKB-KW"/>
</dbReference>
<evidence type="ECO:0000256" key="1">
    <source>
        <dbReference type="ARBA" id="ARBA00001947"/>
    </source>
</evidence>
<dbReference type="CDD" id="cd08255">
    <property type="entry name" value="2-desacetyl-2-hydroxyethyl_bacteriochlorophyllide_like"/>
    <property type="match status" value="1"/>
</dbReference>
<protein>
    <submittedName>
        <fullName evidence="7">Dehydrogenase</fullName>
    </submittedName>
</protein>
<dbReference type="InterPro" id="IPR055170">
    <property type="entry name" value="GFO_IDH_MocA-like_dom"/>
</dbReference>
<dbReference type="Gene3D" id="3.90.180.10">
    <property type="entry name" value="Medium-chain alcohol dehydrogenases, catalytic domain"/>
    <property type="match status" value="2"/>
</dbReference>
<reference evidence="7 8" key="1">
    <citation type="submission" date="2018-06" db="EMBL/GenBank/DDBJ databases">
        <title>Mucibacter soli gen. nov., sp. nov., a new member of the family Chitinophagaceae producing mucin.</title>
        <authorList>
            <person name="Kim M.-K."/>
            <person name="Park S."/>
            <person name="Kim T.-S."/>
            <person name="Joung Y."/>
            <person name="Han J.-H."/>
            <person name="Kim S.B."/>
        </authorList>
    </citation>
    <scope>NUCLEOTIDE SEQUENCE [LARGE SCALE GENOMIC DNA]</scope>
    <source>
        <strain evidence="7 8">R1-15</strain>
    </source>
</reference>
<feature type="domain" description="Enoyl reductase (ER)" evidence="6">
    <location>
        <begin position="11"/>
        <end position="360"/>
    </location>
</feature>
<keyword evidence="5" id="KW-0560">Oxidoreductase</keyword>
<evidence type="ECO:0000313" key="8">
    <source>
        <dbReference type="Proteomes" id="UP000248745"/>
    </source>
</evidence>
<dbReference type="GO" id="GO:0000166">
    <property type="term" value="F:nucleotide binding"/>
    <property type="evidence" value="ECO:0007669"/>
    <property type="project" value="InterPro"/>
</dbReference>
<sequence>MYQIIQDLKNGDTTLETVPAPAIQDGEVLIRTTYTLVSLGTERMLVAFGKAGWIEKARQQPERVKMVLDKIKTDGLKSTFNAVNNKLNQPLPLGYCNAGIVIGIGKNVSGFQIGDRVASNGAHAEVVSVPQNLVAKVPDSVSDEAAAFTVAGAIALQSIRLVQPSLGETVVVTGLGLIGQITAQLLKANGCRVIGIDIDEVKLTLARNAGIEAVHADSAAAAVYTATNQYGADAVIITATTQSNEVISQAANMCRKRGRIVLTGVIGLELNRADFYEKELSFQVSCSYGPGRYDLQYEEKGSDYPIGYVRWTAKRNFEAVLQAIASGQLDVRPLITKRVPLTNYKDIYDHLSDNQVIAALMEYPEMVNRAASIQLQTHDFSGSNTVLGLIGAGNFTSSFVLPELKKNGAQIKTIASANGLSAAILAKKFEIPTVTSDYRSILNDDQVAAVFITTRHHQHATMVSEVLLAGKDVFVEKPLAINESELNEVITAYQQSKKTLNVGFNRRFAPLAQKMKQLISGSENIPSNIIVTVNAGSIPHNNWLQDMALGGGRIIGEACHFVDLCTFLSGSYVQAVCMNAMGPEKNITSDNVTLLLQYANGTNATIHFFANGSKAYDKERVEVYNQGRTLVLENWKKLTGYGFKGFSSVSGSQNKGHAAQFQLLLNRFKNGGPALIPFDSLINTTQACIAALQSLTEARWIPISDH</sequence>
<dbReference type="InterPro" id="IPR013154">
    <property type="entry name" value="ADH-like_N"/>
</dbReference>
<dbReference type="SUPFAM" id="SSF55347">
    <property type="entry name" value="Glyceraldehyde-3-phosphate dehydrogenase-like, C-terminal domain"/>
    <property type="match status" value="1"/>
</dbReference>
<evidence type="ECO:0000313" key="7">
    <source>
        <dbReference type="EMBL" id="PZF74198.1"/>
    </source>
</evidence>
<dbReference type="SUPFAM" id="SSF50129">
    <property type="entry name" value="GroES-like"/>
    <property type="match status" value="1"/>
</dbReference>
<comment type="cofactor">
    <cofactor evidence="1">
        <name>Zn(2+)</name>
        <dbReference type="ChEBI" id="CHEBI:29105"/>
    </cofactor>
</comment>
<dbReference type="Proteomes" id="UP000248745">
    <property type="component" value="Unassembled WGS sequence"/>
</dbReference>
<dbReference type="PANTHER" id="PTHR43350">
    <property type="entry name" value="NAD-DEPENDENT ALCOHOL DEHYDROGENASE"/>
    <property type="match status" value="1"/>
</dbReference>
<evidence type="ECO:0000256" key="2">
    <source>
        <dbReference type="ARBA" id="ARBA00008072"/>
    </source>
</evidence>
<dbReference type="InterPro" id="IPR036291">
    <property type="entry name" value="NAD(P)-bd_dom_sf"/>
</dbReference>
<dbReference type="AlphaFoldDB" id="A0A2W2B2E3"/>
<dbReference type="OrthoDB" id="9781031at2"/>
<keyword evidence="4" id="KW-0862">Zinc</keyword>
<dbReference type="Pfam" id="PF08240">
    <property type="entry name" value="ADH_N"/>
    <property type="match status" value="1"/>
</dbReference>